<name>A0A8J4FL13_9CHLO</name>
<feature type="transmembrane region" description="Helical" evidence="1">
    <location>
        <begin position="12"/>
        <end position="32"/>
    </location>
</feature>
<comment type="caution">
    <text evidence="2">The sequence shown here is derived from an EMBL/GenBank/DDBJ whole genome shotgun (WGS) entry which is preliminary data.</text>
</comment>
<accession>A0A8J4FL13</accession>
<dbReference type="EMBL" id="BNCP01000008">
    <property type="protein sequence ID" value="GIL76526.1"/>
    <property type="molecule type" value="Genomic_DNA"/>
</dbReference>
<evidence type="ECO:0000313" key="3">
    <source>
        <dbReference type="Proteomes" id="UP000747110"/>
    </source>
</evidence>
<sequence>VVHSSPAPPCRLRLWVFFFPLPLPLSSPLLLLPLPDPSLSWLPLPLLRRRPVRPFSDPAFRAFFFSLLGASGCGSERFPSSSSPFSASRPPLVMSFPLLSPTSSSPRAALGFPGVGSQ</sequence>
<gene>
    <name evidence="2" type="ORF">Vretifemale_6200</name>
</gene>
<reference evidence="2" key="1">
    <citation type="journal article" date="2021" name="Proc. Natl. Acad. Sci. U.S.A.">
        <title>Three genomes in the algal genus Volvox reveal the fate of a haploid sex-determining region after a transition to homothallism.</title>
        <authorList>
            <person name="Yamamoto K."/>
            <person name="Hamaji T."/>
            <person name="Kawai-Toyooka H."/>
            <person name="Matsuzaki R."/>
            <person name="Takahashi F."/>
            <person name="Nishimura Y."/>
            <person name="Kawachi M."/>
            <person name="Noguchi H."/>
            <person name="Minakuchi Y."/>
            <person name="Umen J.G."/>
            <person name="Toyoda A."/>
            <person name="Nozaki H."/>
        </authorList>
    </citation>
    <scope>NUCLEOTIDE SEQUENCE</scope>
    <source>
        <strain evidence="2">NIES-3786</strain>
    </source>
</reference>
<keyword evidence="3" id="KW-1185">Reference proteome</keyword>
<keyword evidence="1" id="KW-0812">Transmembrane</keyword>
<evidence type="ECO:0000313" key="2">
    <source>
        <dbReference type="EMBL" id="GIL76526.1"/>
    </source>
</evidence>
<feature type="non-terminal residue" evidence="2">
    <location>
        <position position="1"/>
    </location>
</feature>
<keyword evidence="1" id="KW-0472">Membrane</keyword>
<proteinExistence type="predicted"/>
<protein>
    <submittedName>
        <fullName evidence="2">Uncharacterized protein</fullName>
    </submittedName>
</protein>
<feature type="non-terminal residue" evidence="2">
    <location>
        <position position="118"/>
    </location>
</feature>
<evidence type="ECO:0000256" key="1">
    <source>
        <dbReference type="SAM" id="Phobius"/>
    </source>
</evidence>
<dbReference type="AlphaFoldDB" id="A0A8J4FL13"/>
<dbReference type="Proteomes" id="UP000747110">
    <property type="component" value="Unassembled WGS sequence"/>
</dbReference>
<organism evidence="2 3">
    <name type="scientific">Volvox reticuliferus</name>
    <dbReference type="NCBI Taxonomy" id="1737510"/>
    <lineage>
        <taxon>Eukaryota</taxon>
        <taxon>Viridiplantae</taxon>
        <taxon>Chlorophyta</taxon>
        <taxon>core chlorophytes</taxon>
        <taxon>Chlorophyceae</taxon>
        <taxon>CS clade</taxon>
        <taxon>Chlamydomonadales</taxon>
        <taxon>Volvocaceae</taxon>
        <taxon>Volvox</taxon>
    </lineage>
</organism>
<keyword evidence="1" id="KW-1133">Transmembrane helix</keyword>